<protein>
    <submittedName>
        <fullName evidence="2">Uncharacterized protein</fullName>
    </submittedName>
</protein>
<gene>
    <name evidence="2" type="ORF">D3874_24615</name>
</gene>
<accession>A0A418WIC1</accession>
<keyword evidence="3" id="KW-1185">Reference proteome</keyword>
<evidence type="ECO:0000256" key="1">
    <source>
        <dbReference type="SAM" id="MobiDB-lite"/>
    </source>
</evidence>
<evidence type="ECO:0000313" key="2">
    <source>
        <dbReference type="EMBL" id="RJF89758.1"/>
    </source>
</evidence>
<sequence length="104" mass="10606">MDRFLPHFGGEETEELVMLLFRTSVLIASAVLGLGLATTAQAGSSGLPAVEEIGAQSGLKLGPPSFDDGEDKVSQRPTASAGTTAVPAETSASKQGDSDGTRSR</sequence>
<dbReference type="Proteomes" id="UP000284605">
    <property type="component" value="Unassembled WGS sequence"/>
</dbReference>
<dbReference type="RefSeq" id="WP_119781953.1">
    <property type="nucleotide sequence ID" value="NZ_QYUK01000011.1"/>
</dbReference>
<reference evidence="2 3" key="1">
    <citation type="submission" date="2018-09" db="EMBL/GenBank/DDBJ databases">
        <authorList>
            <person name="Zhu H."/>
        </authorList>
    </citation>
    <scope>NUCLEOTIDE SEQUENCE [LARGE SCALE GENOMIC DNA]</scope>
    <source>
        <strain evidence="2 3">K1W22B-8</strain>
    </source>
</reference>
<name>A0A418WIC1_9PROT</name>
<evidence type="ECO:0000313" key="3">
    <source>
        <dbReference type="Proteomes" id="UP000284605"/>
    </source>
</evidence>
<dbReference type="EMBL" id="QYUK01000011">
    <property type="protein sequence ID" value="RJF89758.1"/>
    <property type="molecule type" value="Genomic_DNA"/>
</dbReference>
<organism evidence="2 3">
    <name type="scientific">Oleomonas cavernae</name>
    <dbReference type="NCBI Taxonomy" id="2320859"/>
    <lineage>
        <taxon>Bacteria</taxon>
        <taxon>Pseudomonadati</taxon>
        <taxon>Pseudomonadota</taxon>
        <taxon>Alphaproteobacteria</taxon>
        <taxon>Acetobacterales</taxon>
        <taxon>Acetobacteraceae</taxon>
        <taxon>Oleomonas</taxon>
    </lineage>
</organism>
<proteinExistence type="predicted"/>
<comment type="caution">
    <text evidence="2">The sequence shown here is derived from an EMBL/GenBank/DDBJ whole genome shotgun (WGS) entry which is preliminary data.</text>
</comment>
<dbReference type="AlphaFoldDB" id="A0A418WIC1"/>
<feature type="region of interest" description="Disordered" evidence="1">
    <location>
        <begin position="55"/>
        <end position="104"/>
    </location>
</feature>